<protein>
    <submittedName>
        <fullName evidence="1">Uncharacterized protein</fullName>
    </submittedName>
</protein>
<evidence type="ECO:0000313" key="1">
    <source>
        <dbReference type="EMBL" id="GAI04701.1"/>
    </source>
</evidence>
<comment type="caution">
    <text evidence="1">The sequence shown here is derived from an EMBL/GenBank/DDBJ whole genome shotgun (WGS) entry which is preliminary data.</text>
</comment>
<dbReference type="AlphaFoldDB" id="X1LFR9"/>
<sequence>FALRQGELTLDIIEVFDMLLNLRKYPKKFGNSIFLTAVDLTYVWQKYPETQDFIGKLLLDEVSYKEKMKIHKDYMTKIEILGSLEDKKE</sequence>
<name>X1LFR9_9ZZZZ</name>
<feature type="non-terminal residue" evidence="1">
    <location>
        <position position="1"/>
    </location>
</feature>
<accession>X1LFR9</accession>
<reference evidence="1" key="1">
    <citation type="journal article" date="2014" name="Front. Microbiol.">
        <title>High frequency of phylogenetically diverse reductive dehalogenase-homologous genes in deep subseafloor sedimentary metagenomes.</title>
        <authorList>
            <person name="Kawai M."/>
            <person name="Futagami T."/>
            <person name="Toyoda A."/>
            <person name="Takaki Y."/>
            <person name="Nishi S."/>
            <person name="Hori S."/>
            <person name="Arai W."/>
            <person name="Tsubouchi T."/>
            <person name="Morono Y."/>
            <person name="Uchiyama I."/>
            <person name="Ito T."/>
            <person name="Fujiyama A."/>
            <person name="Inagaki F."/>
            <person name="Takami H."/>
        </authorList>
    </citation>
    <scope>NUCLEOTIDE SEQUENCE</scope>
    <source>
        <strain evidence="1">Expedition CK06-06</strain>
    </source>
</reference>
<proteinExistence type="predicted"/>
<dbReference type="EMBL" id="BARV01012519">
    <property type="protein sequence ID" value="GAI04701.1"/>
    <property type="molecule type" value="Genomic_DNA"/>
</dbReference>
<gene>
    <name evidence="1" type="ORF">S06H3_23141</name>
</gene>
<organism evidence="1">
    <name type="scientific">marine sediment metagenome</name>
    <dbReference type="NCBI Taxonomy" id="412755"/>
    <lineage>
        <taxon>unclassified sequences</taxon>
        <taxon>metagenomes</taxon>
        <taxon>ecological metagenomes</taxon>
    </lineage>
</organism>